<reference evidence="4" key="2">
    <citation type="submission" date="2020-04" db="EMBL/GenBank/DDBJ databases">
        <authorList>
            <consortium name="NCBI Genome Project"/>
        </authorList>
    </citation>
    <scope>NUCLEOTIDE SEQUENCE</scope>
    <source>
        <strain evidence="4">CBS 304.34</strain>
    </source>
</reference>
<keyword evidence="3" id="KW-1185">Reference proteome</keyword>
<dbReference type="PANTHER" id="PTHR24148">
    <property type="entry name" value="ANKYRIN REPEAT DOMAIN-CONTAINING PROTEIN 39 HOMOLOG-RELATED"/>
    <property type="match status" value="1"/>
</dbReference>
<accession>A0A6A6Y715</accession>
<feature type="domain" description="Heterokaryon incompatibility" evidence="1">
    <location>
        <begin position="5"/>
        <end position="53"/>
    </location>
</feature>
<reference evidence="2 4" key="1">
    <citation type="journal article" date="2020" name="Stud. Mycol.">
        <title>101 Dothideomycetes genomes: a test case for predicting lifestyles and emergence of pathogens.</title>
        <authorList>
            <person name="Haridas S."/>
            <person name="Albert R."/>
            <person name="Binder M."/>
            <person name="Bloem J."/>
            <person name="Labutti K."/>
            <person name="Salamov A."/>
            <person name="Andreopoulos B."/>
            <person name="Baker S."/>
            <person name="Barry K."/>
            <person name="Bills G."/>
            <person name="Bluhm B."/>
            <person name="Cannon C."/>
            <person name="Castanera R."/>
            <person name="Culley D."/>
            <person name="Daum C."/>
            <person name="Ezra D."/>
            <person name="Gonzalez J."/>
            <person name="Henrissat B."/>
            <person name="Kuo A."/>
            <person name="Liang C."/>
            <person name="Lipzen A."/>
            <person name="Lutzoni F."/>
            <person name="Magnuson J."/>
            <person name="Mondo S."/>
            <person name="Nolan M."/>
            <person name="Ohm R."/>
            <person name="Pangilinan J."/>
            <person name="Park H.-J."/>
            <person name="Ramirez L."/>
            <person name="Alfaro M."/>
            <person name="Sun H."/>
            <person name="Tritt A."/>
            <person name="Yoshinaga Y."/>
            <person name="Zwiers L.-H."/>
            <person name="Turgeon B."/>
            <person name="Goodwin S."/>
            <person name="Spatafora J."/>
            <person name="Crous P."/>
            <person name="Grigoriev I."/>
        </authorList>
    </citation>
    <scope>NUCLEOTIDE SEQUENCE</scope>
    <source>
        <strain evidence="2 4">CBS 304.34</strain>
    </source>
</reference>
<dbReference type="GeneID" id="54455403"/>
<evidence type="ECO:0000313" key="4">
    <source>
        <dbReference type="RefSeq" id="XP_033570778.1"/>
    </source>
</evidence>
<dbReference type="RefSeq" id="XP_033570778.1">
    <property type="nucleotide sequence ID" value="XM_033714510.1"/>
</dbReference>
<dbReference type="EMBL" id="MU003716">
    <property type="protein sequence ID" value="KAF2803814.1"/>
    <property type="molecule type" value="Genomic_DNA"/>
</dbReference>
<evidence type="ECO:0000313" key="2">
    <source>
        <dbReference type="EMBL" id="KAF2803814.1"/>
    </source>
</evidence>
<reference evidence="4" key="3">
    <citation type="submission" date="2025-04" db="UniProtKB">
        <authorList>
            <consortium name="RefSeq"/>
        </authorList>
    </citation>
    <scope>IDENTIFICATION</scope>
    <source>
        <strain evidence="4">CBS 304.34</strain>
    </source>
</reference>
<dbReference type="Pfam" id="PF06985">
    <property type="entry name" value="HET"/>
    <property type="match status" value="1"/>
</dbReference>
<dbReference type="InterPro" id="IPR052895">
    <property type="entry name" value="HetReg/Transcr_Mod"/>
</dbReference>
<dbReference type="PANTHER" id="PTHR24148:SF73">
    <property type="entry name" value="HET DOMAIN PROTEIN (AFU_ORTHOLOGUE AFUA_8G01020)"/>
    <property type="match status" value="1"/>
</dbReference>
<organism evidence="2">
    <name type="scientific">Mytilinidion resinicola</name>
    <dbReference type="NCBI Taxonomy" id="574789"/>
    <lineage>
        <taxon>Eukaryota</taxon>
        <taxon>Fungi</taxon>
        <taxon>Dikarya</taxon>
        <taxon>Ascomycota</taxon>
        <taxon>Pezizomycotina</taxon>
        <taxon>Dothideomycetes</taxon>
        <taxon>Pleosporomycetidae</taxon>
        <taxon>Mytilinidiales</taxon>
        <taxon>Mytilinidiaceae</taxon>
        <taxon>Mytilinidion</taxon>
    </lineage>
</organism>
<feature type="non-terminal residue" evidence="2">
    <location>
        <position position="92"/>
    </location>
</feature>
<dbReference type="OrthoDB" id="5386682at2759"/>
<sequence length="92" mass="11132">REKYNGRWLWIDAICINQEDTNGRNCQVQQMGDIYWEATQVLSWLGTNRHTSWFLKTIRENPEVSPNFFLANEYWKRAWITQEIVKARKIIL</sequence>
<dbReference type="Proteomes" id="UP000504636">
    <property type="component" value="Unplaced"/>
</dbReference>
<evidence type="ECO:0000259" key="1">
    <source>
        <dbReference type="Pfam" id="PF06985"/>
    </source>
</evidence>
<dbReference type="InterPro" id="IPR010730">
    <property type="entry name" value="HET"/>
</dbReference>
<proteinExistence type="predicted"/>
<dbReference type="AlphaFoldDB" id="A0A6A6Y715"/>
<protein>
    <submittedName>
        <fullName evidence="2 4">HET-domain-containing protein</fullName>
    </submittedName>
</protein>
<feature type="non-terminal residue" evidence="2">
    <location>
        <position position="1"/>
    </location>
</feature>
<evidence type="ECO:0000313" key="3">
    <source>
        <dbReference type="Proteomes" id="UP000504636"/>
    </source>
</evidence>
<name>A0A6A6Y715_9PEZI</name>
<gene>
    <name evidence="2 4" type="ORF">BDZ99DRAFT_350708</name>
</gene>